<keyword evidence="4" id="KW-0808">Transferase</keyword>
<dbReference type="PANTHER" id="PTHR43630:SF2">
    <property type="entry name" value="GLYCOSYLTRANSFERASE"/>
    <property type="match status" value="1"/>
</dbReference>
<dbReference type="EMBL" id="CABFKI010000003">
    <property type="protein sequence ID" value="VTU06848.1"/>
    <property type="molecule type" value="Genomic_DNA"/>
</dbReference>
<evidence type="ECO:0000259" key="3">
    <source>
        <dbReference type="Pfam" id="PF00535"/>
    </source>
</evidence>
<dbReference type="SUPFAM" id="SSF48452">
    <property type="entry name" value="TPR-like"/>
    <property type="match status" value="1"/>
</dbReference>
<dbReference type="InterPro" id="IPR001173">
    <property type="entry name" value="Glyco_trans_2-like"/>
</dbReference>
<comment type="similarity">
    <text evidence="1">Belongs to the glycosyltransferase 2 family. WaaE/KdtX subfamily.</text>
</comment>
<evidence type="ECO:0000256" key="2">
    <source>
        <dbReference type="PROSITE-ProRule" id="PRU00339"/>
    </source>
</evidence>
<keyword evidence="5" id="KW-1185">Reference proteome</keyword>
<feature type="domain" description="Glycosyltransferase 2-like" evidence="3">
    <location>
        <begin position="9"/>
        <end position="95"/>
    </location>
</feature>
<gene>
    <name evidence="4" type="primary">sunS</name>
    <name evidence="4" type="ORF">SAMEA1410922_00592</name>
</gene>
<dbReference type="PROSITE" id="PS50005">
    <property type="entry name" value="TPR"/>
    <property type="match status" value="1"/>
</dbReference>
<dbReference type="GeneID" id="86154999"/>
<dbReference type="InterPro" id="IPR019734">
    <property type="entry name" value="TPR_rpt"/>
</dbReference>
<dbReference type="InterPro" id="IPR011990">
    <property type="entry name" value="TPR-like_helical_dom_sf"/>
</dbReference>
<dbReference type="GO" id="GO:0016757">
    <property type="term" value="F:glycosyltransferase activity"/>
    <property type="evidence" value="ECO:0007669"/>
    <property type="project" value="UniProtKB-KW"/>
</dbReference>
<dbReference type="PANTHER" id="PTHR43630">
    <property type="entry name" value="POLY-BETA-1,6-N-ACETYL-D-GLUCOSAMINE SYNTHASE"/>
    <property type="match status" value="1"/>
</dbReference>
<dbReference type="Gene3D" id="1.25.40.10">
    <property type="entry name" value="Tetratricopeptide repeat domain"/>
    <property type="match status" value="1"/>
</dbReference>
<accession>A0ABY6TI48</accession>
<dbReference type="Pfam" id="PF00535">
    <property type="entry name" value="Glycos_transf_2"/>
    <property type="match status" value="1"/>
</dbReference>
<evidence type="ECO:0000256" key="1">
    <source>
        <dbReference type="ARBA" id="ARBA00038494"/>
    </source>
</evidence>
<feature type="repeat" description="TPR" evidence="2">
    <location>
        <begin position="227"/>
        <end position="260"/>
    </location>
</feature>
<reference evidence="4 5" key="1">
    <citation type="submission" date="2019-05" db="EMBL/GenBank/DDBJ databases">
        <authorList>
            <consortium name="Pathogen Informatics"/>
        </authorList>
    </citation>
    <scope>NUCLEOTIDE SEQUENCE [LARGE SCALE GENOMIC DNA]</scope>
    <source>
        <strain evidence="4 5">NM319</strain>
    </source>
</reference>
<dbReference type="SUPFAM" id="SSF53448">
    <property type="entry name" value="Nucleotide-diphospho-sugar transferases"/>
    <property type="match status" value="1"/>
</dbReference>
<dbReference type="SMART" id="SM00028">
    <property type="entry name" value="TPR"/>
    <property type="match status" value="3"/>
</dbReference>
<evidence type="ECO:0000313" key="4">
    <source>
        <dbReference type="EMBL" id="VTU06848.1"/>
    </source>
</evidence>
<dbReference type="RefSeq" id="WP_135709445.1">
    <property type="nucleotide sequence ID" value="NZ_CABFKI010000003.1"/>
</dbReference>
<keyword evidence="4" id="KW-0328">Glycosyltransferase</keyword>
<sequence length="399" mass="46485">MTKNKTFCLVMIVRNEAKVIERCLNRVKDHIDYWVIVDTGSDDNTPELIQQTLAGIPGELHHKPWVNFGVNRTESLQLAKGKADYLLLCDADEQIIFADDFDKNSCNEDIYLVEYTGSTTYSVPYLIKGDINWRYVGVTHEYLDTDKPVNRVKIQGISILDLKDGGFKQDKYERDIRLLEQGLIDEPNNARYKFYLANSYRDIENYKKAAEWYLKRIEAGGWIEEVTCAYENLGKCYEELGDKQTALHYWLLGYDYNPNRAECLYNAVRLLRCDGKTRLGYQLGLIAKNMPYPKNDILFVKSDIYHYWIYYELSICTCYVGDFKLGYECCEKVLLTDPHNDIIVGTTINNLQFYKQEAVNFRENLAKVIGIIEDYLVRFPQSPEGYRETLGYLKHILDC</sequence>
<dbReference type="EC" id="2.4.1.-" evidence="4"/>
<keyword evidence="2" id="KW-0802">TPR repeat</keyword>
<organism evidence="4 5">
    <name type="scientific">Actinobacillus porcinus</name>
    <dbReference type="NCBI Taxonomy" id="51048"/>
    <lineage>
        <taxon>Bacteria</taxon>
        <taxon>Pseudomonadati</taxon>
        <taxon>Pseudomonadota</taxon>
        <taxon>Gammaproteobacteria</taxon>
        <taxon>Pasteurellales</taxon>
        <taxon>Pasteurellaceae</taxon>
        <taxon>Actinobacillus</taxon>
    </lineage>
</organism>
<name>A0ABY6TI48_9PAST</name>
<dbReference type="Proteomes" id="UP000308167">
    <property type="component" value="Unassembled WGS sequence"/>
</dbReference>
<dbReference type="Gene3D" id="3.90.550.10">
    <property type="entry name" value="Spore Coat Polysaccharide Biosynthesis Protein SpsA, Chain A"/>
    <property type="match status" value="1"/>
</dbReference>
<proteinExistence type="inferred from homology"/>
<dbReference type="InterPro" id="IPR029044">
    <property type="entry name" value="Nucleotide-diphossugar_trans"/>
</dbReference>
<evidence type="ECO:0000313" key="5">
    <source>
        <dbReference type="Proteomes" id="UP000308167"/>
    </source>
</evidence>
<comment type="caution">
    <text evidence="4">The sequence shown here is derived from an EMBL/GenBank/DDBJ whole genome shotgun (WGS) entry which is preliminary data.</text>
</comment>
<protein>
    <submittedName>
        <fullName evidence="4">Glycosyltransferase</fullName>
        <ecNumber evidence="4">2.4.1.-</ecNumber>
    </submittedName>
</protein>